<evidence type="ECO:0000313" key="6">
    <source>
        <dbReference type="EMBL" id="SJL03556.1"/>
    </source>
</evidence>
<protein>
    <submittedName>
        <fullName evidence="6">Related to 60S acidic ribosomal protein P2</fullName>
    </submittedName>
</protein>
<dbReference type="GO" id="GO:0002182">
    <property type="term" value="P:cytoplasmic translational elongation"/>
    <property type="evidence" value="ECO:0007669"/>
    <property type="project" value="InterPro"/>
</dbReference>
<dbReference type="PANTHER" id="PTHR21141:SF5">
    <property type="entry name" value="LARGE RIBOSOMAL SUBUNIT PROTEIN P2"/>
    <property type="match status" value="1"/>
</dbReference>
<dbReference type="GO" id="GO:0022625">
    <property type="term" value="C:cytosolic large ribosomal subunit"/>
    <property type="evidence" value="ECO:0007669"/>
    <property type="project" value="InterPro"/>
</dbReference>
<accession>A0A284R4C0</accession>
<dbReference type="GO" id="GO:0003735">
    <property type="term" value="F:structural constituent of ribosome"/>
    <property type="evidence" value="ECO:0007669"/>
    <property type="project" value="InterPro"/>
</dbReference>
<dbReference type="CDD" id="cd05833">
    <property type="entry name" value="Ribosomal_P2"/>
    <property type="match status" value="1"/>
</dbReference>
<reference evidence="7" key="1">
    <citation type="journal article" date="2017" name="Nat. Ecol. Evol.">
        <title>Genome expansion and lineage-specific genetic innovations in the forest pathogenic fungi Armillaria.</title>
        <authorList>
            <person name="Sipos G."/>
            <person name="Prasanna A.N."/>
            <person name="Walter M.C."/>
            <person name="O'Connor E."/>
            <person name="Balint B."/>
            <person name="Krizsan K."/>
            <person name="Kiss B."/>
            <person name="Hess J."/>
            <person name="Varga T."/>
            <person name="Slot J."/>
            <person name="Riley R."/>
            <person name="Boka B."/>
            <person name="Rigling D."/>
            <person name="Barry K."/>
            <person name="Lee J."/>
            <person name="Mihaltcheva S."/>
            <person name="LaButti K."/>
            <person name="Lipzen A."/>
            <person name="Waldron R."/>
            <person name="Moloney N.M."/>
            <person name="Sperisen C."/>
            <person name="Kredics L."/>
            <person name="Vagvoelgyi C."/>
            <person name="Patrignani A."/>
            <person name="Fitzpatrick D."/>
            <person name="Nagy I."/>
            <person name="Doyle S."/>
            <person name="Anderson J.B."/>
            <person name="Grigoriev I.V."/>
            <person name="Gueldener U."/>
            <person name="Muensterkoetter M."/>
            <person name="Nagy L.G."/>
        </authorList>
    </citation>
    <scope>NUCLEOTIDE SEQUENCE [LARGE SCALE GENOMIC DNA]</scope>
    <source>
        <strain evidence="7">C18/9</strain>
    </source>
</reference>
<feature type="compositionally biased region" description="Low complexity" evidence="5">
    <location>
        <begin position="73"/>
        <end position="87"/>
    </location>
</feature>
<dbReference type="InterPro" id="IPR038716">
    <property type="entry name" value="P1/P2_N_sf"/>
</dbReference>
<keyword evidence="2" id="KW-0597">Phosphoprotein</keyword>
<comment type="similarity">
    <text evidence="1">Belongs to the eukaryotic ribosomal protein P1/P2 family.</text>
</comment>
<keyword evidence="7" id="KW-1185">Reference proteome</keyword>
<dbReference type="FunFam" id="1.10.10.1410:FF:000002">
    <property type="entry name" value="60S acidic ribosomal protein P2"/>
    <property type="match status" value="1"/>
</dbReference>
<dbReference type="STRING" id="47428.A0A284R4C0"/>
<dbReference type="OMA" id="DIMAQGI"/>
<name>A0A284R4C0_ARMOS</name>
<feature type="compositionally biased region" description="Acidic residues" evidence="5">
    <location>
        <begin position="95"/>
        <end position="106"/>
    </location>
</feature>
<evidence type="ECO:0000256" key="5">
    <source>
        <dbReference type="SAM" id="MobiDB-lite"/>
    </source>
</evidence>
<dbReference type="InterPro" id="IPR044076">
    <property type="entry name" value="Ribosomal_P2"/>
</dbReference>
<dbReference type="AlphaFoldDB" id="A0A284R4C0"/>
<dbReference type="Pfam" id="PF00428">
    <property type="entry name" value="Ribosomal_60s"/>
    <property type="match status" value="1"/>
</dbReference>
<evidence type="ECO:0000256" key="2">
    <source>
        <dbReference type="ARBA" id="ARBA00022553"/>
    </source>
</evidence>
<proteinExistence type="inferred from homology"/>
<feature type="region of interest" description="Disordered" evidence="5">
    <location>
        <begin position="63"/>
        <end position="112"/>
    </location>
</feature>
<dbReference type="OrthoDB" id="1227494at2759"/>
<organism evidence="6 7">
    <name type="scientific">Armillaria ostoyae</name>
    <name type="common">Armillaria root rot fungus</name>
    <dbReference type="NCBI Taxonomy" id="47428"/>
    <lineage>
        <taxon>Eukaryota</taxon>
        <taxon>Fungi</taxon>
        <taxon>Dikarya</taxon>
        <taxon>Basidiomycota</taxon>
        <taxon>Agaricomycotina</taxon>
        <taxon>Agaricomycetes</taxon>
        <taxon>Agaricomycetidae</taxon>
        <taxon>Agaricales</taxon>
        <taxon>Marasmiineae</taxon>
        <taxon>Physalacriaceae</taxon>
        <taxon>Armillaria</taxon>
    </lineage>
</organism>
<keyword evidence="4" id="KW-0687">Ribonucleoprotein</keyword>
<dbReference type="EMBL" id="FUEG01000004">
    <property type="protein sequence ID" value="SJL03556.1"/>
    <property type="molecule type" value="Genomic_DNA"/>
</dbReference>
<dbReference type="HAMAP" id="MF_01478">
    <property type="entry name" value="Ribosomal_L12_arch"/>
    <property type="match status" value="1"/>
</dbReference>
<dbReference type="Proteomes" id="UP000219338">
    <property type="component" value="Unassembled WGS sequence"/>
</dbReference>
<evidence type="ECO:0000256" key="3">
    <source>
        <dbReference type="ARBA" id="ARBA00022980"/>
    </source>
</evidence>
<dbReference type="InterPro" id="IPR027534">
    <property type="entry name" value="Ribosomal_P1/P2"/>
</dbReference>
<gene>
    <name evidence="6" type="ORF">ARMOST_06913</name>
</gene>
<keyword evidence="3 6" id="KW-0689">Ribosomal protein</keyword>
<evidence type="ECO:0000256" key="4">
    <source>
        <dbReference type="ARBA" id="ARBA00023274"/>
    </source>
</evidence>
<evidence type="ECO:0000313" key="7">
    <source>
        <dbReference type="Proteomes" id="UP000219338"/>
    </source>
</evidence>
<evidence type="ECO:0000256" key="1">
    <source>
        <dbReference type="ARBA" id="ARBA00005436"/>
    </source>
</evidence>
<dbReference type="PRINTS" id="PR00456">
    <property type="entry name" value="RIBOSOMALP2"/>
</dbReference>
<sequence>MRYIAAYLLLQIGGNASPSAADIKKVLSAVGIEADSDRLSSLISELSGKSIDQLIAEGSSKLASVPSGGAGGAAAPAAASGAAAPAAAEEKKEEKEEEKEESDDDMGFGLFD</sequence>
<dbReference type="InterPro" id="IPR001859">
    <property type="entry name" value="Ribosomal_P1/P2_euk"/>
</dbReference>
<dbReference type="PANTHER" id="PTHR21141">
    <property type="entry name" value="60S ACIDIC RIBOSOMAL PROTEIN FAMILY MEMBER"/>
    <property type="match status" value="1"/>
</dbReference>
<dbReference type="Gene3D" id="1.10.10.1410">
    <property type="match status" value="1"/>
</dbReference>